<dbReference type="Pfam" id="PF18560">
    <property type="entry name" value="Lectin_like"/>
    <property type="match status" value="1"/>
</dbReference>
<dbReference type="Pfam" id="PF07523">
    <property type="entry name" value="Big_3"/>
    <property type="match status" value="1"/>
</dbReference>
<name>A0A5D0WXY4_9FIRM</name>
<dbReference type="SMART" id="SM00645">
    <property type="entry name" value="Pept_C1"/>
    <property type="match status" value="1"/>
</dbReference>
<comment type="caution">
    <text evidence="4">The sequence shown here is derived from an EMBL/GenBank/DDBJ whole genome shotgun (WGS) entry which is preliminary data.</text>
</comment>
<dbReference type="GO" id="GO:0006508">
    <property type="term" value="P:proteolysis"/>
    <property type="evidence" value="ECO:0007669"/>
    <property type="project" value="InterPro"/>
</dbReference>
<comment type="similarity">
    <text evidence="1">Belongs to the peptidase C1 family.</text>
</comment>
<dbReference type="InterPro" id="IPR000169">
    <property type="entry name" value="Pept_cys_AS"/>
</dbReference>
<dbReference type="Gene3D" id="2.60.40.3630">
    <property type="match status" value="1"/>
</dbReference>
<dbReference type="Proteomes" id="UP000322619">
    <property type="component" value="Unassembled WGS sequence"/>
</dbReference>
<dbReference type="InterPro" id="IPR022038">
    <property type="entry name" value="Ig-like_bact"/>
</dbReference>
<dbReference type="InterPro" id="IPR040528">
    <property type="entry name" value="Lectin-like"/>
</dbReference>
<keyword evidence="2" id="KW-0732">Signal</keyword>
<gene>
    <name evidence="4" type="ORF">FXB42_02615</name>
</gene>
<dbReference type="Gene3D" id="3.90.70.10">
    <property type="entry name" value="Cysteine proteinases"/>
    <property type="match status" value="1"/>
</dbReference>
<evidence type="ECO:0000256" key="1">
    <source>
        <dbReference type="ARBA" id="ARBA00008455"/>
    </source>
</evidence>
<dbReference type="SUPFAM" id="SSF54001">
    <property type="entry name" value="Cysteine proteinases"/>
    <property type="match status" value="1"/>
</dbReference>
<sequence length="718" mass="77457">MFKMKRRVKHALTVFLIGLASFLIVSPGVWANDPPTLTQAPINPEFVQYLSDLEAGSIPTATATGYGLGYIPEPLNRVETEATDSIDTTSFPASYDLRNTGRLTAVKNQGDLGVCWTFASLGSLESTLRPAVTADLSENNIRWNHGFDNGPESGGNASMSLAYMARWNGPVSESSDPYPTGQKTGLAPVYHIQQAEFLPESDAVLKQALMDDGAVFTTLYAGAIDNPYYFNKNTSALYYNGSASTDHAVLVVGWDDNYNRSNFATPPPGNGAWIIKNSWGSDWGDGGFFYLSYYDTYATHALTAFNNAEATTNYNRIYQYDPLGKTASQGYNTPDRSAWGANIFTAAASENLTAISTYSAGPNTTAEIRIYTDVSAGNPSSGQLRTTQTATFAHEGYYTVDLNTPVGLTANQKFAVVIKYLSPQASSPIPMETVISNYTSRASANAGESFIGYDLNSWYDTGANDGDNVCIKAFTGGQSAVTLTSIAITNPATKLVYQIGESLDLSGLVVTGSYSDGSTRTETVTAANVSGFDSSSAGSKTLTITIGGKTTSYTIAVQSAETGNVDVYYRTHIQNIGWQYDCKNGEVSGTSGYGYRLEAIQMQLIQSGYDLGIAYHTHIQNIGWAPWRYNGEVSGTSGMGLRLEAIEIQLVGNDADLFDVYYRVHCQNFGWMGWGKNGEMAGTSGYGYRLEAIQIEVAPKGTYFSVDSAEQPPYQVAN</sequence>
<dbReference type="InterPro" id="IPR006637">
    <property type="entry name" value="ChW"/>
</dbReference>
<proteinExistence type="inferred from homology"/>
<evidence type="ECO:0000313" key="4">
    <source>
        <dbReference type="EMBL" id="TYC88521.1"/>
    </source>
</evidence>
<feature type="domain" description="Peptidase C1A papain C-terminal" evidence="3">
    <location>
        <begin position="91"/>
        <end position="305"/>
    </location>
</feature>
<dbReference type="PROSITE" id="PS00639">
    <property type="entry name" value="THIOL_PROTEASE_HIS"/>
    <property type="match status" value="1"/>
</dbReference>
<dbReference type="InterPro" id="IPR013128">
    <property type="entry name" value="Peptidase_C1A"/>
</dbReference>
<evidence type="ECO:0000256" key="2">
    <source>
        <dbReference type="SAM" id="SignalP"/>
    </source>
</evidence>
<evidence type="ECO:0000259" key="3">
    <source>
        <dbReference type="SMART" id="SM00645"/>
    </source>
</evidence>
<dbReference type="InterPro" id="IPR038765">
    <property type="entry name" value="Papain-like_cys_pep_sf"/>
</dbReference>
<organism evidence="4 5">
    <name type="scientific">Acetobacterium wieringae</name>
    <dbReference type="NCBI Taxonomy" id="52694"/>
    <lineage>
        <taxon>Bacteria</taxon>
        <taxon>Bacillati</taxon>
        <taxon>Bacillota</taxon>
        <taxon>Clostridia</taxon>
        <taxon>Eubacteriales</taxon>
        <taxon>Eubacteriaceae</taxon>
        <taxon>Acetobacterium</taxon>
    </lineage>
</organism>
<dbReference type="PROSITE" id="PS00139">
    <property type="entry name" value="THIOL_PROTEASE_CYS"/>
    <property type="match status" value="1"/>
</dbReference>
<reference evidence="4 5" key="1">
    <citation type="submission" date="2019-08" db="EMBL/GenBank/DDBJ databases">
        <title>Isolation and enrichment of carboxydotrophic bacteria from anaerobic sludge for the production of bio-based chemicals from syngas.</title>
        <authorList>
            <person name="Antares A.L."/>
            <person name="Moreira J."/>
            <person name="Diender M."/>
            <person name="Parshina S.N."/>
            <person name="Stams A.J.M."/>
            <person name="Alves M."/>
            <person name="Alves J.I."/>
            <person name="Sousa D.Z."/>
        </authorList>
    </citation>
    <scope>NUCLEOTIDE SEQUENCE [LARGE SCALE GENOMIC DNA]</scope>
    <source>
        <strain evidence="4 5">JM</strain>
    </source>
</reference>
<protein>
    <recommendedName>
        <fullName evidence="3">Peptidase C1A papain C-terminal domain-containing protein</fullName>
    </recommendedName>
</protein>
<dbReference type="PANTHER" id="PTHR12411">
    <property type="entry name" value="CYSTEINE PROTEASE FAMILY C1-RELATED"/>
    <property type="match status" value="1"/>
</dbReference>
<dbReference type="SMART" id="SM00728">
    <property type="entry name" value="ChW"/>
    <property type="match status" value="3"/>
</dbReference>
<dbReference type="GO" id="GO:0008234">
    <property type="term" value="F:cysteine-type peptidase activity"/>
    <property type="evidence" value="ECO:0007669"/>
    <property type="project" value="InterPro"/>
</dbReference>
<dbReference type="EMBL" id="VSLA01000002">
    <property type="protein sequence ID" value="TYC88521.1"/>
    <property type="molecule type" value="Genomic_DNA"/>
</dbReference>
<dbReference type="InterPro" id="IPR000668">
    <property type="entry name" value="Peptidase_C1A_C"/>
</dbReference>
<feature type="signal peptide" evidence="2">
    <location>
        <begin position="1"/>
        <end position="31"/>
    </location>
</feature>
<dbReference type="AlphaFoldDB" id="A0A5D0WXY4"/>
<feature type="chain" id="PRO_5023061293" description="Peptidase C1A papain C-terminal domain-containing protein" evidence="2">
    <location>
        <begin position="32"/>
        <end position="718"/>
    </location>
</feature>
<dbReference type="Pfam" id="PF07538">
    <property type="entry name" value="ChW"/>
    <property type="match status" value="3"/>
</dbReference>
<accession>A0A5D0WXY4</accession>
<evidence type="ECO:0000313" key="5">
    <source>
        <dbReference type="Proteomes" id="UP000322619"/>
    </source>
</evidence>
<dbReference type="InterPro" id="IPR025660">
    <property type="entry name" value="Pept_his_AS"/>
</dbReference>
<dbReference type="Pfam" id="PF00112">
    <property type="entry name" value="Peptidase_C1"/>
    <property type="match status" value="1"/>
</dbReference>
<dbReference type="CDD" id="cd02619">
    <property type="entry name" value="Peptidase_C1"/>
    <property type="match status" value="1"/>
</dbReference>